<dbReference type="InterPro" id="IPR022560">
    <property type="entry name" value="DUF3473"/>
</dbReference>
<dbReference type="InterPro" id="IPR002509">
    <property type="entry name" value="NODB_dom"/>
</dbReference>
<feature type="transmembrane region" description="Helical" evidence="1">
    <location>
        <begin position="177"/>
        <end position="200"/>
    </location>
</feature>
<dbReference type="Gene3D" id="3.20.20.370">
    <property type="entry name" value="Glycoside hydrolase/deacetylase"/>
    <property type="match status" value="1"/>
</dbReference>
<evidence type="ECO:0000259" key="2">
    <source>
        <dbReference type="PROSITE" id="PS51677"/>
    </source>
</evidence>
<comment type="caution">
    <text evidence="3">The sequence shown here is derived from an EMBL/GenBank/DDBJ whole genome shotgun (WGS) entry which is preliminary data.</text>
</comment>
<dbReference type="GO" id="GO:0016810">
    <property type="term" value="F:hydrolase activity, acting on carbon-nitrogen (but not peptide) bonds"/>
    <property type="evidence" value="ECO:0007669"/>
    <property type="project" value="InterPro"/>
</dbReference>
<proteinExistence type="predicted"/>
<dbReference type="PANTHER" id="PTHR47561:SF1">
    <property type="entry name" value="POLYSACCHARIDE DEACETYLASE FAMILY PROTEIN (AFU_ORTHOLOGUE AFUA_6G05030)"/>
    <property type="match status" value="1"/>
</dbReference>
<keyword evidence="1" id="KW-0812">Transmembrane</keyword>
<dbReference type="InterPro" id="IPR011330">
    <property type="entry name" value="Glyco_hydro/deAcase_b/a-brl"/>
</dbReference>
<name>A0A1F7S690_9BACT</name>
<protein>
    <recommendedName>
        <fullName evidence="2">NodB homology domain-containing protein</fullName>
    </recommendedName>
</protein>
<evidence type="ECO:0000313" key="4">
    <source>
        <dbReference type="Proteomes" id="UP000179266"/>
    </source>
</evidence>
<dbReference type="PROSITE" id="PS51677">
    <property type="entry name" value="NODB"/>
    <property type="match status" value="1"/>
</dbReference>
<keyword evidence="1" id="KW-0472">Membrane</keyword>
<dbReference type="GO" id="GO:0005975">
    <property type="term" value="P:carbohydrate metabolic process"/>
    <property type="evidence" value="ECO:0007669"/>
    <property type="project" value="InterPro"/>
</dbReference>
<gene>
    <name evidence="3" type="ORF">A2161_13300</name>
</gene>
<dbReference type="Pfam" id="PF01522">
    <property type="entry name" value="Polysacc_deac_1"/>
    <property type="match status" value="1"/>
</dbReference>
<feature type="domain" description="NodB homology" evidence="2">
    <location>
        <begin position="14"/>
        <end position="273"/>
    </location>
</feature>
<evidence type="ECO:0000256" key="1">
    <source>
        <dbReference type="SAM" id="Phobius"/>
    </source>
</evidence>
<dbReference type="AlphaFoldDB" id="A0A1F7S690"/>
<sequence length="273" mass="31991">MFVKGDFLFSVDLEDVRDHVQNGYTYSERVPGNTERYLRFFKEHHIHVTFFVVGLVAERYPDLIRRIVDEGHEIACHTHTHVQLDKHTPESLADDLEHNLEVLQKCGAKDIAGFRAPTFSLTDKTQWAYPVLERLGFRYSSSVIPSHNRLYGWFGFSIEPRSFGGVLEMPLTLHPSFFSYPLAGGVYFRVLPFFLIMYGIKRTIRQGRFIQSYFHPYDIDPGQERFMHPDISGNRILNALMYLGRKKVFSRLERIMEICSFTSYREYLGREVM</sequence>
<dbReference type="SUPFAM" id="SSF88713">
    <property type="entry name" value="Glycoside hydrolase/deacetylase"/>
    <property type="match status" value="1"/>
</dbReference>
<dbReference type="PANTHER" id="PTHR47561">
    <property type="entry name" value="POLYSACCHARIDE DEACETYLASE FAMILY PROTEIN (AFU_ORTHOLOGUE AFUA_6G05030)"/>
    <property type="match status" value="1"/>
</dbReference>
<reference evidence="3 4" key="1">
    <citation type="journal article" date="2016" name="Nat. Commun.">
        <title>Thousands of microbial genomes shed light on interconnected biogeochemical processes in an aquifer system.</title>
        <authorList>
            <person name="Anantharaman K."/>
            <person name="Brown C.T."/>
            <person name="Hug L.A."/>
            <person name="Sharon I."/>
            <person name="Castelle C.J."/>
            <person name="Probst A.J."/>
            <person name="Thomas B.C."/>
            <person name="Singh A."/>
            <person name="Wilkins M.J."/>
            <person name="Karaoz U."/>
            <person name="Brodie E.L."/>
            <person name="Williams K.H."/>
            <person name="Hubbard S.S."/>
            <person name="Banfield J.F."/>
        </authorList>
    </citation>
    <scope>NUCLEOTIDE SEQUENCE [LARGE SCALE GENOMIC DNA]</scope>
</reference>
<organism evidence="3 4">
    <name type="scientific">Candidatus Schekmanbacteria bacterium RBG_13_48_7</name>
    <dbReference type="NCBI Taxonomy" id="1817878"/>
    <lineage>
        <taxon>Bacteria</taxon>
        <taxon>Candidatus Schekmaniibacteriota</taxon>
    </lineage>
</organism>
<dbReference type="InterPro" id="IPR045235">
    <property type="entry name" value="PuuE_HpPgdA-like"/>
</dbReference>
<dbReference type="Proteomes" id="UP000179266">
    <property type="component" value="Unassembled WGS sequence"/>
</dbReference>
<dbReference type="Pfam" id="PF11959">
    <property type="entry name" value="DUF3473"/>
    <property type="match status" value="1"/>
</dbReference>
<dbReference type="CDD" id="cd10941">
    <property type="entry name" value="CE4_PuuE_HpPgdA_like_2"/>
    <property type="match status" value="1"/>
</dbReference>
<keyword evidence="1" id="KW-1133">Transmembrane helix</keyword>
<accession>A0A1F7S690</accession>
<evidence type="ECO:0000313" key="3">
    <source>
        <dbReference type="EMBL" id="OGL48778.1"/>
    </source>
</evidence>
<dbReference type="EMBL" id="MGDD01000030">
    <property type="protein sequence ID" value="OGL48778.1"/>
    <property type="molecule type" value="Genomic_DNA"/>
</dbReference>